<reference evidence="1 2" key="1">
    <citation type="submission" date="2024-04" db="EMBL/GenBank/DDBJ databases">
        <title>Tritrichomonas musculus Genome.</title>
        <authorList>
            <person name="Alves-Ferreira E."/>
            <person name="Grigg M."/>
            <person name="Lorenzi H."/>
            <person name="Galac M."/>
        </authorList>
    </citation>
    <scope>NUCLEOTIDE SEQUENCE [LARGE SCALE GENOMIC DNA]</scope>
    <source>
        <strain evidence="1 2">EAF2021</strain>
    </source>
</reference>
<comment type="caution">
    <text evidence="1">The sequence shown here is derived from an EMBL/GenBank/DDBJ whole genome shotgun (WGS) entry which is preliminary data.</text>
</comment>
<name>A0ABR2GVS6_9EUKA</name>
<dbReference type="PANTHER" id="PTHR24159:SF5">
    <property type="entry name" value="ANK_REP_REGION DOMAIN-CONTAINING PROTEIN"/>
    <property type="match status" value="1"/>
</dbReference>
<gene>
    <name evidence="1" type="ORF">M9Y10_035975</name>
</gene>
<dbReference type="SUPFAM" id="SSF48403">
    <property type="entry name" value="Ankyrin repeat"/>
    <property type="match status" value="1"/>
</dbReference>
<evidence type="ECO:0008006" key="3">
    <source>
        <dbReference type="Google" id="ProtNLM"/>
    </source>
</evidence>
<evidence type="ECO:0000313" key="1">
    <source>
        <dbReference type="EMBL" id="KAK8838027.1"/>
    </source>
</evidence>
<proteinExistence type="predicted"/>
<accession>A0ABR2GVS6</accession>
<dbReference type="PANTHER" id="PTHR24159">
    <property type="match status" value="1"/>
</dbReference>
<organism evidence="1 2">
    <name type="scientific">Tritrichomonas musculus</name>
    <dbReference type="NCBI Taxonomy" id="1915356"/>
    <lineage>
        <taxon>Eukaryota</taxon>
        <taxon>Metamonada</taxon>
        <taxon>Parabasalia</taxon>
        <taxon>Tritrichomonadida</taxon>
        <taxon>Tritrichomonadidae</taxon>
        <taxon>Tritrichomonas</taxon>
    </lineage>
</organism>
<sequence length="357" mass="43226">MQIHEYIDKMKKIHQNLLEYLEDGSKEEEYQNLLTLIDENHIRDLNSELKNFLHLIVSISNDHYRTPDFFGKIEQLILQFKDEISQNFTNFQIFKIFKRNKRILLFLIEQKLFEFNESIAQLVKQKESDNFIKYFYPELKDFIQIQNKEIESFEEKRKEGENDDNEIFKLIRNDLIEEFIIYINKNNFSLSKPIEPSIFETHTSLLDKNITFAKYAAFFGSFQIFKYLYFNHFYQMNTNIWIYAIHGQNQEIFQFLIDKKITPQESGYENCVIESIKCHHVDVTNYLINNYVQFNIEKEEKIVSSILKYRNYSYFPDQLNDNVFFYLCKYCYFNLVDIILKKKDIDVNKIIATETII</sequence>
<dbReference type="InterPro" id="IPR036770">
    <property type="entry name" value="Ankyrin_rpt-contain_sf"/>
</dbReference>
<dbReference type="EMBL" id="JAPFFF010000057">
    <property type="protein sequence ID" value="KAK8838027.1"/>
    <property type="molecule type" value="Genomic_DNA"/>
</dbReference>
<dbReference type="Proteomes" id="UP001470230">
    <property type="component" value="Unassembled WGS sequence"/>
</dbReference>
<evidence type="ECO:0000313" key="2">
    <source>
        <dbReference type="Proteomes" id="UP001470230"/>
    </source>
</evidence>
<protein>
    <recommendedName>
        <fullName evidence="3">DUF3447 domain-containing protein</fullName>
    </recommendedName>
</protein>
<keyword evidence="2" id="KW-1185">Reference proteome</keyword>